<evidence type="ECO:0000313" key="4">
    <source>
        <dbReference type="Proteomes" id="UP001626550"/>
    </source>
</evidence>
<protein>
    <recommendedName>
        <fullName evidence="2">DUF5725 domain-containing protein</fullName>
    </recommendedName>
</protein>
<dbReference type="AlphaFoldDB" id="A0ABD2PXN5"/>
<feature type="domain" description="DUF5725" evidence="2">
    <location>
        <begin position="128"/>
        <end position="279"/>
    </location>
</feature>
<dbReference type="Proteomes" id="UP001626550">
    <property type="component" value="Unassembled WGS sequence"/>
</dbReference>
<keyword evidence="4" id="KW-1185">Reference proteome</keyword>
<dbReference type="InterPro" id="IPR043783">
    <property type="entry name" value="DUF5725"/>
</dbReference>
<accession>A0ABD2PXN5</accession>
<feature type="compositionally biased region" description="Polar residues" evidence="1">
    <location>
        <begin position="1"/>
        <end position="22"/>
    </location>
</feature>
<feature type="region of interest" description="Disordered" evidence="1">
    <location>
        <begin position="1"/>
        <end position="31"/>
    </location>
</feature>
<evidence type="ECO:0000256" key="1">
    <source>
        <dbReference type="SAM" id="MobiDB-lite"/>
    </source>
</evidence>
<organism evidence="3 4">
    <name type="scientific">Cichlidogyrus casuarinus</name>
    <dbReference type="NCBI Taxonomy" id="1844966"/>
    <lineage>
        <taxon>Eukaryota</taxon>
        <taxon>Metazoa</taxon>
        <taxon>Spiralia</taxon>
        <taxon>Lophotrochozoa</taxon>
        <taxon>Platyhelminthes</taxon>
        <taxon>Monogenea</taxon>
        <taxon>Monopisthocotylea</taxon>
        <taxon>Dactylogyridea</taxon>
        <taxon>Ancyrocephalidae</taxon>
        <taxon>Cichlidogyrus</taxon>
    </lineage>
</organism>
<comment type="caution">
    <text evidence="3">The sequence shown here is derived from an EMBL/GenBank/DDBJ whole genome shotgun (WGS) entry which is preliminary data.</text>
</comment>
<dbReference type="Pfam" id="PF18992">
    <property type="entry name" value="DUF5725"/>
    <property type="match status" value="1"/>
</dbReference>
<reference evidence="3 4" key="1">
    <citation type="submission" date="2024-11" db="EMBL/GenBank/DDBJ databases">
        <title>Adaptive evolution of stress response genes in parasites aligns with host niche diversity.</title>
        <authorList>
            <person name="Hahn C."/>
            <person name="Resl P."/>
        </authorList>
    </citation>
    <scope>NUCLEOTIDE SEQUENCE [LARGE SCALE GENOMIC DNA]</scope>
    <source>
        <strain evidence="3">EGGRZ-B1_66</strain>
        <tissue evidence="3">Body</tissue>
    </source>
</reference>
<proteinExistence type="predicted"/>
<evidence type="ECO:0000313" key="3">
    <source>
        <dbReference type="EMBL" id="KAL3312188.1"/>
    </source>
</evidence>
<name>A0ABD2PXN5_9PLAT</name>
<dbReference type="EMBL" id="JBJKFK010001812">
    <property type="protein sequence ID" value="KAL3312188.1"/>
    <property type="molecule type" value="Genomic_DNA"/>
</dbReference>
<gene>
    <name evidence="3" type="ORF">Ciccas_009227</name>
</gene>
<sequence>MVPRNILSSVGSQEQGENGTVDSSQSSEENQQLSFDRNGIMANLHNRWQQYRKSSFEDTSFHLANLIQNKMKNGLSINAMNEVFQRKLAFKREHSEMARPRRMNEFSKKSFSPTISQPPARNSNLCERPAVILNPAEPREMFVGGVHTVKLPVWAYRKCLGMVRGAPHELGPRLCLRLLQSLFSLNYLVTHNYNGSGGKTPIDPTVMGAVLQQAQLQFGSDHFFTEPMALGKLRDYLNNAFRVMAFRQRKGERVRSPFWNEQGEPVLPLDPPLGYNMNNSVTGCIKDLNSAPTFYRNHQAEVNSSSVDS</sequence>
<evidence type="ECO:0000259" key="2">
    <source>
        <dbReference type="Pfam" id="PF18992"/>
    </source>
</evidence>